<keyword evidence="1" id="KW-0812">Transmembrane</keyword>
<dbReference type="EMBL" id="CAICTM010000159">
    <property type="protein sequence ID" value="CAB9503241.1"/>
    <property type="molecule type" value="Genomic_DNA"/>
</dbReference>
<feature type="transmembrane region" description="Helical" evidence="1">
    <location>
        <begin position="21"/>
        <end position="43"/>
    </location>
</feature>
<sequence length="257" mass="28716">MPVNPSSGLGRRKGQRKQPEVRWQYVSLVLSLAVVSLVTFLLITSGDCNNCSSAVPKNNIDADKEPPARKDTVVNEFPGGFGHTLLLTFEEELGVIKIRLRAELSPESIDYLYQIILSGKCPRCSIYRAQDKGDILQGIIKNPDIPKEQVVSIPKGPCPEEMLDHPDPDLPECHGPILTHGMIAWVGGSTGPDFFINWYEEPQHRWGARHTVWGEIVLDDEETVVVVEKLRRLPVHKKKGTSLTDLDKSVKFTMSLQ</sequence>
<dbReference type="InterPro" id="IPR029000">
    <property type="entry name" value="Cyclophilin-like_dom_sf"/>
</dbReference>
<feature type="domain" description="PPIase cyclophilin-type" evidence="2">
    <location>
        <begin position="88"/>
        <end position="239"/>
    </location>
</feature>
<gene>
    <name evidence="3" type="ORF">SEMRO_160_G072080.1</name>
</gene>
<dbReference type="AlphaFoldDB" id="A0A9N8DJD1"/>
<dbReference type="SUPFAM" id="SSF50891">
    <property type="entry name" value="Cyclophilin-like"/>
    <property type="match status" value="1"/>
</dbReference>
<dbReference type="Pfam" id="PF00160">
    <property type="entry name" value="Pro_isomerase"/>
    <property type="match status" value="1"/>
</dbReference>
<comment type="caution">
    <text evidence="3">The sequence shown here is derived from an EMBL/GenBank/DDBJ whole genome shotgun (WGS) entry which is preliminary data.</text>
</comment>
<protein>
    <submittedName>
        <fullName evidence="3">Cyclophilin type peptidyl-prolyl cis-trans isomerase/CLD</fullName>
    </submittedName>
</protein>
<dbReference type="GO" id="GO:0003755">
    <property type="term" value="F:peptidyl-prolyl cis-trans isomerase activity"/>
    <property type="evidence" value="ECO:0007669"/>
    <property type="project" value="InterPro"/>
</dbReference>
<reference evidence="3" key="1">
    <citation type="submission" date="2020-06" db="EMBL/GenBank/DDBJ databases">
        <authorList>
            <consortium name="Plant Systems Biology data submission"/>
        </authorList>
    </citation>
    <scope>NUCLEOTIDE SEQUENCE</scope>
    <source>
        <strain evidence="3">D6</strain>
    </source>
</reference>
<keyword evidence="1" id="KW-0472">Membrane</keyword>
<evidence type="ECO:0000256" key="1">
    <source>
        <dbReference type="SAM" id="Phobius"/>
    </source>
</evidence>
<name>A0A9N8DJD1_9STRA</name>
<evidence type="ECO:0000313" key="4">
    <source>
        <dbReference type="Proteomes" id="UP001153069"/>
    </source>
</evidence>
<accession>A0A9N8DJD1</accession>
<dbReference type="InterPro" id="IPR002130">
    <property type="entry name" value="Cyclophilin-type_PPIase_dom"/>
</dbReference>
<proteinExistence type="predicted"/>
<keyword evidence="1" id="KW-1133">Transmembrane helix</keyword>
<keyword evidence="4" id="KW-1185">Reference proteome</keyword>
<dbReference type="PANTHER" id="PTHR46873">
    <property type="entry name" value="EXPRESSED PROTEIN"/>
    <property type="match status" value="1"/>
</dbReference>
<dbReference type="Gene3D" id="2.40.100.10">
    <property type="entry name" value="Cyclophilin-like"/>
    <property type="match status" value="1"/>
</dbReference>
<dbReference type="Proteomes" id="UP001153069">
    <property type="component" value="Unassembled WGS sequence"/>
</dbReference>
<evidence type="ECO:0000313" key="3">
    <source>
        <dbReference type="EMBL" id="CAB9503241.1"/>
    </source>
</evidence>
<organism evidence="3 4">
    <name type="scientific">Seminavis robusta</name>
    <dbReference type="NCBI Taxonomy" id="568900"/>
    <lineage>
        <taxon>Eukaryota</taxon>
        <taxon>Sar</taxon>
        <taxon>Stramenopiles</taxon>
        <taxon>Ochrophyta</taxon>
        <taxon>Bacillariophyta</taxon>
        <taxon>Bacillariophyceae</taxon>
        <taxon>Bacillariophycidae</taxon>
        <taxon>Naviculales</taxon>
        <taxon>Naviculaceae</taxon>
        <taxon>Seminavis</taxon>
    </lineage>
</organism>
<evidence type="ECO:0000259" key="2">
    <source>
        <dbReference type="Pfam" id="PF00160"/>
    </source>
</evidence>
<dbReference type="OrthoDB" id="44291at2759"/>
<dbReference type="PANTHER" id="PTHR46873:SF1">
    <property type="entry name" value="EXPRESSED PROTEIN"/>
    <property type="match status" value="1"/>
</dbReference>
<keyword evidence="3" id="KW-0413">Isomerase</keyword>